<gene>
    <name evidence="1" type="ORF">SAMN05421818_10488</name>
</gene>
<dbReference type="InterPro" id="IPR018534">
    <property type="entry name" value="Tet_reg_excision_RteC"/>
</dbReference>
<protein>
    <submittedName>
        <fullName evidence="1">RteC protein</fullName>
    </submittedName>
</protein>
<accession>A0A1G8CKC5</accession>
<dbReference type="EMBL" id="FNDQ01000004">
    <property type="protein sequence ID" value="SDH45769.1"/>
    <property type="molecule type" value="Genomic_DNA"/>
</dbReference>
<dbReference type="STRING" id="702745.SAMN05421818_10488"/>
<dbReference type="Proteomes" id="UP000243588">
    <property type="component" value="Unassembled WGS sequence"/>
</dbReference>
<reference evidence="2" key="1">
    <citation type="submission" date="2016-10" db="EMBL/GenBank/DDBJ databases">
        <authorList>
            <person name="Varghese N."/>
            <person name="Submissions S."/>
        </authorList>
    </citation>
    <scope>NUCLEOTIDE SEQUENCE [LARGE SCALE GENOMIC DNA]</scope>
    <source>
        <strain evidence="2">DSM 23313</strain>
    </source>
</reference>
<sequence length="280" mass="33161">MFCIKDVFLYYCIKILYITRSMDAYVRKAKKRFKKLIDESQMFFELDEKEINLLKISYQKQFADLDFQIQTKSFSSVQNEIKFYKKVLVKWIKHYCLLVKYIEMTYYKPVILEESIGFYKKAISTCHQVKCDNMDLHGYYVCELTTRDEIYYVNHDPSTYASLDPTNPSYIIANFEVNEVIIPYINATIFKFKNFNDLNTTLKWTGSNTDLALLINGLVELKLINKGNCTKSEVVSAFDVMFNMKIQKQLSSLVYNFKNRKEVKDTLFDRLQLTVKVNDF</sequence>
<dbReference type="AlphaFoldDB" id="A0A1G8CKC5"/>
<evidence type="ECO:0000313" key="1">
    <source>
        <dbReference type="EMBL" id="SDH45769.1"/>
    </source>
</evidence>
<organism evidence="1 2">
    <name type="scientific">Myroides phaeus</name>
    <dbReference type="NCBI Taxonomy" id="702745"/>
    <lineage>
        <taxon>Bacteria</taxon>
        <taxon>Pseudomonadati</taxon>
        <taxon>Bacteroidota</taxon>
        <taxon>Flavobacteriia</taxon>
        <taxon>Flavobacteriales</taxon>
        <taxon>Flavobacteriaceae</taxon>
        <taxon>Myroides</taxon>
    </lineage>
</organism>
<keyword evidence="2" id="KW-1185">Reference proteome</keyword>
<evidence type="ECO:0000313" key="2">
    <source>
        <dbReference type="Proteomes" id="UP000243588"/>
    </source>
</evidence>
<proteinExistence type="predicted"/>
<name>A0A1G8CKC5_9FLAO</name>
<dbReference type="Pfam" id="PF09357">
    <property type="entry name" value="RteC"/>
    <property type="match status" value="1"/>
</dbReference>